<keyword evidence="4" id="KW-1185">Reference proteome</keyword>
<reference evidence="3 4" key="1">
    <citation type="submission" date="2019-02" db="EMBL/GenBank/DDBJ databases">
        <authorList>
            <person name="Li S.-H."/>
        </authorList>
    </citation>
    <scope>NUCLEOTIDE SEQUENCE [LARGE SCALE GENOMIC DNA]</scope>
    <source>
        <strain evidence="3 4">IMCC14385</strain>
    </source>
</reference>
<dbReference type="Gene3D" id="3.40.50.2000">
    <property type="entry name" value="Glycogen Phosphorylase B"/>
    <property type="match status" value="1"/>
</dbReference>
<dbReference type="Proteomes" id="UP000326287">
    <property type="component" value="Chromosome"/>
</dbReference>
<organism evidence="3 4">
    <name type="scientific">Halioglobus maricola</name>
    <dbReference type="NCBI Taxonomy" id="2601894"/>
    <lineage>
        <taxon>Bacteria</taxon>
        <taxon>Pseudomonadati</taxon>
        <taxon>Pseudomonadota</taxon>
        <taxon>Gammaproteobacteria</taxon>
        <taxon>Cellvibrionales</taxon>
        <taxon>Halieaceae</taxon>
        <taxon>Halioglobus</taxon>
    </lineage>
</organism>
<evidence type="ECO:0000313" key="4">
    <source>
        <dbReference type="Proteomes" id="UP000326287"/>
    </source>
</evidence>
<proteinExistence type="predicted"/>
<sequence>MTRNVLMELTACLEGFAGIPQDTRISYDLLSRNTAANVAGLVMDNGAGTSGFRYKPSLSRDRQIDQISRYIIAIAEKDQDNEGDLGQRLSKVMTGAGMPWHVLFNLLGLGRDIFDLDADNFSDYLWSTLFAKTLPATAREAVLSSQFLGTAVSAHQAFAAAAMGLPPVVINTSEWDDFISQKPLNARLSDNTRLWVRYHDAIPMTHPHTIKSPRLAQKIHYSALRRNAEHADFVCNSEATRNALLGLYPDIGSRTHVVHCCVPDAFFPDHDIDLENILLNRANTDIIPGVKSLEDLMLLKESLRGSFSPEYFLAVGTMEPRKNYGAVISAWERLRASSSRDIKLVLVANRGWGCGKTEQRIASHFTNGNVYLLKNVPLFELRKLYSNAIATVASGYAEGFGFSGIESMKCGTPVIASNIECHREVYASAATYFDPYTPAELTVRMQELIAVEDKERSERVNVGLTNSERYSESTIAAQWNSAIGLSPAESE</sequence>
<dbReference type="CDD" id="cd03809">
    <property type="entry name" value="GT4_MtfB-like"/>
    <property type="match status" value="1"/>
</dbReference>
<dbReference type="PANTHER" id="PTHR46401:SF2">
    <property type="entry name" value="GLYCOSYLTRANSFERASE WBBK-RELATED"/>
    <property type="match status" value="1"/>
</dbReference>
<dbReference type="Pfam" id="PF00534">
    <property type="entry name" value="Glycos_transf_1"/>
    <property type="match status" value="1"/>
</dbReference>
<dbReference type="SUPFAM" id="SSF53756">
    <property type="entry name" value="UDP-Glycosyltransferase/glycogen phosphorylase"/>
    <property type="match status" value="1"/>
</dbReference>
<dbReference type="GO" id="GO:0016757">
    <property type="term" value="F:glycosyltransferase activity"/>
    <property type="evidence" value="ECO:0007669"/>
    <property type="project" value="InterPro"/>
</dbReference>
<evidence type="ECO:0000256" key="1">
    <source>
        <dbReference type="ARBA" id="ARBA00022679"/>
    </source>
</evidence>
<evidence type="ECO:0000259" key="2">
    <source>
        <dbReference type="Pfam" id="PF00534"/>
    </source>
</evidence>
<gene>
    <name evidence="3" type="ORF">EY643_00915</name>
</gene>
<keyword evidence="1 3" id="KW-0808">Transferase</keyword>
<dbReference type="InterPro" id="IPR001296">
    <property type="entry name" value="Glyco_trans_1"/>
</dbReference>
<dbReference type="EMBL" id="CP036422">
    <property type="protein sequence ID" value="QFU74322.1"/>
    <property type="molecule type" value="Genomic_DNA"/>
</dbReference>
<dbReference type="PANTHER" id="PTHR46401">
    <property type="entry name" value="GLYCOSYLTRANSFERASE WBBK-RELATED"/>
    <property type="match status" value="1"/>
</dbReference>
<name>A0A5P9NF04_9GAMM</name>
<protein>
    <submittedName>
        <fullName evidence="3">Glycosyltransferase family 1 protein</fullName>
    </submittedName>
</protein>
<evidence type="ECO:0000313" key="3">
    <source>
        <dbReference type="EMBL" id="QFU74322.1"/>
    </source>
</evidence>
<dbReference type="OrthoDB" id="9795746at2"/>
<feature type="domain" description="Glycosyl transferase family 1" evidence="2">
    <location>
        <begin position="309"/>
        <end position="454"/>
    </location>
</feature>
<accession>A0A5P9NF04</accession>
<dbReference type="AlphaFoldDB" id="A0A5P9NF04"/>
<dbReference type="KEGG" id="halc:EY643_00915"/>